<dbReference type="RefSeq" id="WP_161696333.1">
    <property type="nucleotide sequence ID" value="NZ_JAAAHS010000058.1"/>
</dbReference>
<feature type="domain" description="PH" evidence="1">
    <location>
        <begin position="1"/>
        <end position="70"/>
    </location>
</feature>
<dbReference type="AlphaFoldDB" id="A0A964UNI8"/>
<organism evidence="2 3">
    <name type="scientific">Streptomyces boluensis</name>
    <dbReference type="NCBI Taxonomy" id="1775135"/>
    <lineage>
        <taxon>Bacteria</taxon>
        <taxon>Bacillati</taxon>
        <taxon>Actinomycetota</taxon>
        <taxon>Actinomycetes</taxon>
        <taxon>Kitasatosporales</taxon>
        <taxon>Streptomycetaceae</taxon>
        <taxon>Streptomyces</taxon>
    </lineage>
</organism>
<dbReference type="InterPro" id="IPR012964">
    <property type="entry name" value="DUF1702"/>
</dbReference>
<gene>
    <name evidence="2" type="ORF">GUY60_10780</name>
</gene>
<accession>A0A964UNI8</accession>
<dbReference type="PROSITE" id="PS50003">
    <property type="entry name" value="PH_DOMAIN"/>
    <property type="match status" value="1"/>
</dbReference>
<dbReference type="OrthoDB" id="2530105at2"/>
<comment type="caution">
    <text evidence="2">The sequence shown here is derived from an EMBL/GenBank/DDBJ whole genome shotgun (WGS) entry which is preliminary data.</text>
</comment>
<evidence type="ECO:0000313" key="3">
    <source>
        <dbReference type="Proteomes" id="UP000598297"/>
    </source>
</evidence>
<dbReference type="Pfam" id="PF08012">
    <property type="entry name" value="DUF1702"/>
    <property type="match status" value="1"/>
</dbReference>
<protein>
    <submittedName>
        <fullName evidence="2">DUF1702 family protein</fullName>
    </submittedName>
</protein>
<reference evidence="2" key="1">
    <citation type="submission" date="2020-01" db="EMBL/GenBank/DDBJ databases">
        <title>Whole-genome analyses of novel actinobacteria.</title>
        <authorList>
            <person name="Sahin N."/>
        </authorList>
    </citation>
    <scope>NUCLEOTIDE SEQUENCE</scope>
    <source>
        <strain evidence="2">YC537</strain>
    </source>
</reference>
<keyword evidence="3" id="KW-1185">Reference proteome</keyword>
<sequence>MLRALRRRVLTPNVRETQLARRGFHVKNEEAKNQLETVGATFLQGYAYAVEARSAAEAEEWLQTIPRAFRGFAYEGAGMGAAMLDAFTGSQKRLNGFLNGEGRHHDYMILVGVGWAMARLPKFLWPDVNEYDPLLRWLVLDGYGFHQAYFRTDDYVRDPEREHPFSWGAGYDEYSQRAIDQGIGRALWFVGGTDPDVVAGLIAAYPEHRHPDLYAGSGLACTYAGAADEHELRRFAEHAGEHFPNLAQGSAFASEAREKAGLTIDHTHVAARVLCGGRTPAQAAQVCTDLIPAMREAGDRAEGPAFETWRQRIAADISTVPYVQKGATA</sequence>
<dbReference type="Proteomes" id="UP000598297">
    <property type="component" value="Unassembled WGS sequence"/>
</dbReference>
<dbReference type="InterPro" id="IPR001849">
    <property type="entry name" value="PH_domain"/>
</dbReference>
<evidence type="ECO:0000259" key="1">
    <source>
        <dbReference type="PROSITE" id="PS50003"/>
    </source>
</evidence>
<name>A0A964UNI8_9ACTN</name>
<dbReference type="EMBL" id="JAAAHS010000058">
    <property type="protein sequence ID" value="NBE51897.1"/>
    <property type="molecule type" value="Genomic_DNA"/>
</dbReference>
<evidence type="ECO:0000313" key="2">
    <source>
        <dbReference type="EMBL" id="NBE51897.1"/>
    </source>
</evidence>
<proteinExistence type="predicted"/>